<keyword evidence="3" id="KW-1185">Reference proteome</keyword>
<evidence type="ECO:0000313" key="3">
    <source>
        <dbReference type="Proteomes" id="UP000828390"/>
    </source>
</evidence>
<feature type="region of interest" description="Disordered" evidence="1">
    <location>
        <begin position="1"/>
        <end position="27"/>
    </location>
</feature>
<proteinExistence type="predicted"/>
<reference evidence="2" key="1">
    <citation type="journal article" date="2019" name="bioRxiv">
        <title>The Genome of the Zebra Mussel, Dreissena polymorpha: A Resource for Invasive Species Research.</title>
        <authorList>
            <person name="McCartney M.A."/>
            <person name="Auch B."/>
            <person name="Kono T."/>
            <person name="Mallez S."/>
            <person name="Zhang Y."/>
            <person name="Obille A."/>
            <person name="Becker A."/>
            <person name="Abrahante J.E."/>
            <person name="Garbe J."/>
            <person name="Badalamenti J.P."/>
            <person name="Herman A."/>
            <person name="Mangelson H."/>
            <person name="Liachko I."/>
            <person name="Sullivan S."/>
            <person name="Sone E.D."/>
            <person name="Koren S."/>
            <person name="Silverstein K.A.T."/>
            <person name="Beckman K.B."/>
            <person name="Gohl D.M."/>
        </authorList>
    </citation>
    <scope>NUCLEOTIDE SEQUENCE</scope>
    <source>
        <strain evidence="2">Duluth1</strain>
        <tissue evidence="2">Whole animal</tissue>
    </source>
</reference>
<dbReference type="EMBL" id="JAIWYP010000014">
    <property type="protein sequence ID" value="KAH3710321.1"/>
    <property type="molecule type" value="Genomic_DNA"/>
</dbReference>
<feature type="compositionally biased region" description="Basic residues" evidence="1">
    <location>
        <begin position="9"/>
        <end position="22"/>
    </location>
</feature>
<gene>
    <name evidence="2" type="ORF">DPMN_069796</name>
</gene>
<dbReference type="AlphaFoldDB" id="A0A9D3Z3Z0"/>
<accession>A0A9D3Z3Z0</accession>
<evidence type="ECO:0000256" key="1">
    <source>
        <dbReference type="SAM" id="MobiDB-lite"/>
    </source>
</evidence>
<dbReference type="Proteomes" id="UP000828390">
    <property type="component" value="Unassembled WGS sequence"/>
</dbReference>
<name>A0A9D3Z3Z0_DREPO</name>
<comment type="caution">
    <text evidence="2">The sequence shown here is derived from an EMBL/GenBank/DDBJ whole genome shotgun (WGS) entry which is preliminary data.</text>
</comment>
<sequence>MLFAAHQYGRYKRKKSQKKAQRRKDLEEERETEKNKWIDFNSKNKWLDFNFKNKWLDFNSKVLGWTKYPRACEYGVNLVDKGGKNKWLDFNSKVLGWTKYPRACQYGVNYSLANKMLDFNSKYSLVNKWLDFNSKVWGLTEYPWACGYGVNYSLENKWLDFNSKVLGGSGCDVHLAAHGTVSLWPSRYGVFLATGLIHTVVVRKISPKDTKYWFNSGNELRARSEWAHVDTFTHQDKWRK</sequence>
<evidence type="ECO:0000313" key="2">
    <source>
        <dbReference type="EMBL" id="KAH3710321.1"/>
    </source>
</evidence>
<protein>
    <submittedName>
        <fullName evidence="2">Uncharacterized protein</fullName>
    </submittedName>
</protein>
<reference evidence="2" key="2">
    <citation type="submission" date="2020-11" db="EMBL/GenBank/DDBJ databases">
        <authorList>
            <person name="McCartney M.A."/>
            <person name="Auch B."/>
            <person name="Kono T."/>
            <person name="Mallez S."/>
            <person name="Becker A."/>
            <person name="Gohl D.M."/>
            <person name="Silverstein K.A.T."/>
            <person name="Koren S."/>
            <person name="Bechman K.B."/>
            <person name="Herman A."/>
            <person name="Abrahante J.E."/>
            <person name="Garbe J."/>
        </authorList>
    </citation>
    <scope>NUCLEOTIDE SEQUENCE</scope>
    <source>
        <strain evidence="2">Duluth1</strain>
        <tissue evidence="2">Whole animal</tissue>
    </source>
</reference>
<organism evidence="2 3">
    <name type="scientific">Dreissena polymorpha</name>
    <name type="common">Zebra mussel</name>
    <name type="synonym">Mytilus polymorpha</name>
    <dbReference type="NCBI Taxonomy" id="45954"/>
    <lineage>
        <taxon>Eukaryota</taxon>
        <taxon>Metazoa</taxon>
        <taxon>Spiralia</taxon>
        <taxon>Lophotrochozoa</taxon>
        <taxon>Mollusca</taxon>
        <taxon>Bivalvia</taxon>
        <taxon>Autobranchia</taxon>
        <taxon>Heteroconchia</taxon>
        <taxon>Euheterodonta</taxon>
        <taxon>Imparidentia</taxon>
        <taxon>Neoheterodontei</taxon>
        <taxon>Myida</taxon>
        <taxon>Dreissenoidea</taxon>
        <taxon>Dreissenidae</taxon>
        <taxon>Dreissena</taxon>
    </lineage>
</organism>